<organism evidence="3 4">
    <name type="scientific">Panagrolaimus superbus</name>
    <dbReference type="NCBI Taxonomy" id="310955"/>
    <lineage>
        <taxon>Eukaryota</taxon>
        <taxon>Metazoa</taxon>
        <taxon>Ecdysozoa</taxon>
        <taxon>Nematoda</taxon>
        <taxon>Chromadorea</taxon>
        <taxon>Rhabditida</taxon>
        <taxon>Tylenchina</taxon>
        <taxon>Panagrolaimomorpha</taxon>
        <taxon>Panagrolaimoidea</taxon>
        <taxon>Panagrolaimidae</taxon>
        <taxon>Panagrolaimus</taxon>
    </lineage>
</organism>
<dbReference type="PANTHER" id="PTHR34106">
    <property type="entry name" value="GLYCOSIDASE"/>
    <property type="match status" value="1"/>
</dbReference>
<dbReference type="PANTHER" id="PTHR34106:SF5">
    <property type="entry name" value="GLYCOSIDASE"/>
    <property type="match status" value="1"/>
</dbReference>
<dbReference type="GO" id="GO:0016757">
    <property type="term" value="F:glycosyltransferase activity"/>
    <property type="evidence" value="ECO:0007669"/>
    <property type="project" value="UniProtKB-KW"/>
</dbReference>
<reference evidence="4" key="1">
    <citation type="submission" date="2022-11" db="UniProtKB">
        <authorList>
            <consortium name="WormBaseParasite"/>
        </authorList>
    </citation>
    <scope>IDENTIFICATION</scope>
</reference>
<protein>
    <submittedName>
        <fullName evidence="4">Uncharacterized protein</fullName>
    </submittedName>
</protein>
<dbReference type="InterPro" id="IPR007184">
    <property type="entry name" value="Mannoside_phosphorylase"/>
</dbReference>
<dbReference type="SUPFAM" id="SSF75005">
    <property type="entry name" value="Arabinanase/levansucrase/invertase"/>
    <property type="match status" value="1"/>
</dbReference>
<dbReference type="WBParaSite" id="PSU_v2.g19885.t1">
    <property type="protein sequence ID" value="PSU_v2.g19885.t1"/>
    <property type="gene ID" value="PSU_v2.g19885"/>
</dbReference>
<dbReference type="Proteomes" id="UP000887577">
    <property type="component" value="Unplaced"/>
</dbReference>
<keyword evidence="3" id="KW-1185">Reference proteome</keyword>
<sequence length="107" mass="12049">MDTGDYLIKIRNNSFDSELVESGATPLKLNTGDYLFIYNSARKGYPSVKPNWQLQYNIGYAILAGTDPTQVLQRSDQPIMSPKLDWEIGNSTDYLTPNVVFLEGKIL</sequence>
<proteinExistence type="predicted"/>
<dbReference type="Gene3D" id="2.115.10.20">
    <property type="entry name" value="Glycosyl hydrolase domain, family 43"/>
    <property type="match status" value="1"/>
</dbReference>
<evidence type="ECO:0000256" key="2">
    <source>
        <dbReference type="ARBA" id="ARBA00022679"/>
    </source>
</evidence>
<keyword evidence="1" id="KW-0328">Glycosyltransferase</keyword>
<name>A0A914YKL5_9BILA</name>
<evidence type="ECO:0000313" key="3">
    <source>
        <dbReference type="Proteomes" id="UP000887577"/>
    </source>
</evidence>
<evidence type="ECO:0000256" key="1">
    <source>
        <dbReference type="ARBA" id="ARBA00022676"/>
    </source>
</evidence>
<evidence type="ECO:0000313" key="4">
    <source>
        <dbReference type="WBParaSite" id="PSU_v2.g19885.t1"/>
    </source>
</evidence>
<dbReference type="AlphaFoldDB" id="A0A914YKL5"/>
<accession>A0A914YKL5</accession>
<dbReference type="InterPro" id="IPR023296">
    <property type="entry name" value="Glyco_hydro_beta-prop_sf"/>
</dbReference>
<keyword evidence="2" id="KW-0808">Transferase</keyword>